<protein>
    <recommendedName>
        <fullName evidence="4">Protein yippee-like</fullName>
    </recommendedName>
</protein>
<dbReference type="InterPro" id="IPR004910">
    <property type="entry name" value="Yippee/Mis18/Cereblon"/>
</dbReference>
<keyword evidence="3" id="KW-0862">Zinc</keyword>
<evidence type="ECO:0000259" key="5">
    <source>
        <dbReference type="PROSITE" id="PS51792"/>
    </source>
</evidence>
<evidence type="ECO:0000256" key="4">
    <source>
        <dbReference type="RuleBase" id="RU110713"/>
    </source>
</evidence>
<name>W6MJC5_9ASCO</name>
<dbReference type="AlphaFoldDB" id="W6MJC5"/>
<accession>W6MJC5</accession>
<evidence type="ECO:0000256" key="1">
    <source>
        <dbReference type="ARBA" id="ARBA00005613"/>
    </source>
</evidence>
<evidence type="ECO:0000256" key="3">
    <source>
        <dbReference type="ARBA" id="ARBA00022833"/>
    </source>
</evidence>
<dbReference type="HOGENOM" id="CLU_043857_4_1_1"/>
<dbReference type="InterPro" id="IPR039058">
    <property type="entry name" value="Yippee_fam"/>
</dbReference>
<dbReference type="GO" id="GO:0046872">
    <property type="term" value="F:metal ion binding"/>
    <property type="evidence" value="ECO:0007669"/>
    <property type="project" value="UniProtKB-KW"/>
</dbReference>
<gene>
    <name evidence="6" type="ORF">KUCA_T00000481001</name>
</gene>
<feature type="domain" description="Yippee" evidence="5">
    <location>
        <begin position="39"/>
        <end position="136"/>
    </location>
</feature>
<dbReference type="InterPro" id="IPR034751">
    <property type="entry name" value="Yippee"/>
</dbReference>
<dbReference type="Proteomes" id="UP000019384">
    <property type="component" value="Unassembled WGS sequence"/>
</dbReference>
<reference evidence="6" key="2">
    <citation type="submission" date="2014-02" db="EMBL/GenBank/DDBJ databases">
        <title>Complete DNA sequence of /Kuraishia capsulata/ illustrates novel genomic features among budding yeasts (/Saccharomycotina/).</title>
        <authorList>
            <person name="Morales L."/>
            <person name="Noel B."/>
            <person name="Porcel B."/>
            <person name="Marcet-Houben M."/>
            <person name="Hullo M-F."/>
            <person name="Sacerdot C."/>
            <person name="Tekaia F."/>
            <person name="Leh-Louis V."/>
            <person name="Despons L."/>
            <person name="Khanna V."/>
            <person name="Aury J-M."/>
            <person name="Barbe V."/>
            <person name="Couloux A."/>
            <person name="Labadie K."/>
            <person name="Pelletier E."/>
            <person name="Souciet J-L."/>
            <person name="Boekhout T."/>
            <person name="Gabaldon T."/>
            <person name="Wincker P."/>
            <person name="Dujon B."/>
        </authorList>
    </citation>
    <scope>NUCLEOTIDE SEQUENCE</scope>
    <source>
        <strain evidence="6">CBS 1993</strain>
    </source>
</reference>
<evidence type="ECO:0000313" key="6">
    <source>
        <dbReference type="EMBL" id="CDK24517.1"/>
    </source>
</evidence>
<proteinExistence type="inferred from homology"/>
<evidence type="ECO:0000313" key="7">
    <source>
        <dbReference type="Proteomes" id="UP000019384"/>
    </source>
</evidence>
<keyword evidence="2" id="KW-0479">Metal-binding</keyword>
<dbReference type="Pfam" id="PF03226">
    <property type="entry name" value="Yippee-Mis18"/>
    <property type="match status" value="1"/>
</dbReference>
<comment type="similarity">
    <text evidence="1 4">Belongs to the yippee family.</text>
</comment>
<dbReference type="PROSITE" id="PS51792">
    <property type="entry name" value="YIPPEE"/>
    <property type="match status" value="1"/>
</dbReference>
<dbReference type="EMBL" id="HG793125">
    <property type="protein sequence ID" value="CDK24517.1"/>
    <property type="molecule type" value="Genomic_DNA"/>
</dbReference>
<dbReference type="RefSeq" id="XP_022456534.1">
    <property type="nucleotide sequence ID" value="XM_022605025.1"/>
</dbReference>
<dbReference type="STRING" id="1382522.W6MJC5"/>
<reference evidence="6" key="1">
    <citation type="submission" date="2013-12" db="EMBL/GenBank/DDBJ databases">
        <authorList>
            <person name="Genoscope - CEA"/>
        </authorList>
    </citation>
    <scope>NUCLEOTIDE SEQUENCE</scope>
    <source>
        <strain evidence="6">CBS 1993</strain>
    </source>
</reference>
<evidence type="ECO:0000256" key="2">
    <source>
        <dbReference type="ARBA" id="ARBA00022723"/>
    </source>
</evidence>
<organism evidence="6 7">
    <name type="scientific">Kuraishia capsulata CBS 1993</name>
    <dbReference type="NCBI Taxonomy" id="1382522"/>
    <lineage>
        <taxon>Eukaryota</taxon>
        <taxon>Fungi</taxon>
        <taxon>Dikarya</taxon>
        <taxon>Ascomycota</taxon>
        <taxon>Saccharomycotina</taxon>
        <taxon>Pichiomycetes</taxon>
        <taxon>Pichiales</taxon>
        <taxon>Pichiaceae</taxon>
        <taxon>Kuraishia</taxon>
    </lineage>
</organism>
<dbReference type="GeneID" id="34517922"/>
<sequence length="136" mass="15401">MGLRYSVNLENVDVHTAPLLESSHSYRSHGRFSKPETAVTYACQYCLTHLTVSGMVLSDQYRGKTGDAFLVHNVVNVINGKKEFRQMTTGAYTVCDILCHQCHSVVGWKYLKSNEKDMKFKEGKYILEVNTICSLD</sequence>
<dbReference type="PANTHER" id="PTHR13848">
    <property type="entry name" value="PROTEIN YIPPEE-LIKE CG15309-RELATED"/>
    <property type="match status" value="1"/>
</dbReference>
<dbReference type="OrthoDB" id="6407410at2759"/>
<keyword evidence="7" id="KW-1185">Reference proteome</keyword>